<keyword evidence="1" id="KW-0812">Transmembrane</keyword>
<evidence type="ECO:0000313" key="3">
    <source>
        <dbReference type="Proteomes" id="UP000706580"/>
    </source>
</evidence>
<keyword evidence="3" id="KW-1185">Reference proteome</keyword>
<feature type="transmembrane region" description="Helical" evidence="1">
    <location>
        <begin position="6"/>
        <end position="23"/>
    </location>
</feature>
<dbReference type="RefSeq" id="WP_039028757.1">
    <property type="nucleotide sequence ID" value="NZ_JADMNK010000002.1"/>
</dbReference>
<evidence type="ECO:0000256" key="1">
    <source>
        <dbReference type="SAM" id="Phobius"/>
    </source>
</evidence>
<comment type="caution">
    <text evidence="2">The sequence shown here is derived from an EMBL/GenBank/DDBJ whole genome shotgun (WGS) entry which is preliminary data.</text>
</comment>
<dbReference type="Proteomes" id="UP000706580">
    <property type="component" value="Unassembled WGS sequence"/>
</dbReference>
<organism evidence="2 3">
    <name type="scientific">Leclercia barmai</name>
    <dbReference type="NCBI Taxonomy" id="2785629"/>
    <lineage>
        <taxon>Bacteria</taxon>
        <taxon>Pseudomonadati</taxon>
        <taxon>Pseudomonadota</taxon>
        <taxon>Gammaproteobacteria</taxon>
        <taxon>Enterobacterales</taxon>
        <taxon>Enterobacteriaceae</taxon>
        <taxon>Leclercia</taxon>
    </lineage>
</organism>
<evidence type="ECO:0008006" key="4">
    <source>
        <dbReference type="Google" id="ProtNLM"/>
    </source>
</evidence>
<name>A0ABS7RS13_9ENTR</name>
<proteinExistence type="predicted"/>
<evidence type="ECO:0000313" key="2">
    <source>
        <dbReference type="EMBL" id="MBZ0057103.1"/>
    </source>
</evidence>
<gene>
    <name evidence="2" type="ORF">ITX56_04620</name>
</gene>
<reference evidence="2 3" key="1">
    <citation type="submission" date="2020-11" db="EMBL/GenBank/DDBJ databases">
        <title>Draft Genome of Enterobacter sp. strain EMC7.</title>
        <authorList>
            <person name="Barman P."/>
            <person name="Sinha S."/>
            <person name="Sen S."/>
            <person name="Chakraborty R."/>
        </authorList>
    </citation>
    <scope>NUCLEOTIDE SEQUENCE [LARGE SCALE GENOMIC DNA]</scope>
    <source>
        <strain evidence="2 3">EMC7</strain>
    </source>
</reference>
<protein>
    <recommendedName>
        <fullName evidence="4">Glycosyl transferase family 1</fullName>
    </recommendedName>
</protein>
<keyword evidence="1" id="KW-1133">Transmembrane helix</keyword>
<feature type="transmembrane region" description="Helical" evidence="1">
    <location>
        <begin position="52"/>
        <end position="74"/>
    </location>
</feature>
<sequence>MDNALLQKAVVAFIVVLWVISEFRTRAKKQHADPAIAAADARERHAWRYVRWGYRALQIAIMVYLFKSLIQYLVA</sequence>
<accession>A0ABS7RS13</accession>
<keyword evidence="1" id="KW-0472">Membrane</keyword>
<dbReference type="EMBL" id="JADMNK010000002">
    <property type="protein sequence ID" value="MBZ0057103.1"/>
    <property type="molecule type" value="Genomic_DNA"/>
</dbReference>